<feature type="region of interest" description="Disordered" evidence="1">
    <location>
        <begin position="1"/>
        <end position="39"/>
    </location>
</feature>
<feature type="region of interest" description="Disordered" evidence="1">
    <location>
        <begin position="190"/>
        <end position="211"/>
    </location>
</feature>
<gene>
    <name evidence="3" type="ORF">BJ085DRAFT_27144</name>
</gene>
<sequence>MSDSSQPKSYPFPPYIDGNGGVDMTNRQNTGPVASQADINPVDRSIPAPNAPNFSLAFCFEVSAPTGATGHIPPNGGPAIVPPGYAATAVPSNGPGGPLRDLSSHSGMAGTAPQPSIPVMYQSTHGGGGGPTPILHGPAHGPDGYFGTSGNVPHPNYPNTHHTNVAGGHIISTTSSSPSSNFISHTRVSATNARPGRPTPNPMASGFNGQTGVGVGVSQQFQSAANQAGLASVNMATPMPQGPFFSHGGNAGVNLSAPDLPPQYYSTTAEAHMESNTEHTIALLQTQMIALNERIEILRRGSHERNCQSVSRLSTLRIILKTHFRRFVIGMVLLALVMIFPYWWRRRWASLSLSKIRGFIPFLLNHFMGTFRFPSKVFGLGHTQQRCVNRPY</sequence>
<evidence type="ECO:0000313" key="3">
    <source>
        <dbReference type="EMBL" id="RKP33495.1"/>
    </source>
</evidence>
<reference evidence="4" key="1">
    <citation type="journal article" date="2018" name="Nat. Microbiol.">
        <title>Leveraging single-cell genomics to expand the fungal tree of life.</title>
        <authorList>
            <person name="Ahrendt S.R."/>
            <person name="Quandt C.A."/>
            <person name="Ciobanu D."/>
            <person name="Clum A."/>
            <person name="Salamov A."/>
            <person name="Andreopoulos B."/>
            <person name="Cheng J.F."/>
            <person name="Woyke T."/>
            <person name="Pelin A."/>
            <person name="Henrissat B."/>
            <person name="Reynolds N.K."/>
            <person name="Benny G.L."/>
            <person name="Smith M.E."/>
            <person name="James T.Y."/>
            <person name="Grigoriev I.V."/>
        </authorList>
    </citation>
    <scope>NUCLEOTIDE SEQUENCE [LARGE SCALE GENOMIC DNA]</scope>
    <source>
        <strain evidence="4">RSA 468</strain>
    </source>
</reference>
<dbReference type="AlphaFoldDB" id="A0A4P9ZK88"/>
<keyword evidence="4" id="KW-1185">Reference proteome</keyword>
<accession>A0A4P9ZK88</accession>
<evidence type="ECO:0000256" key="2">
    <source>
        <dbReference type="SAM" id="Phobius"/>
    </source>
</evidence>
<keyword evidence="2" id="KW-1133">Transmembrane helix</keyword>
<keyword evidence="2" id="KW-0472">Membrane</keyword>
<dbReference type="EMBL" id="ML003811">
    <property type="protein sequence ID" value="RKP33495.1"/>
    <property type="molecule type" value="Genomic_DNA"/>
</dbReference>
<name>A0A4P9ZK88_9FUNG</name>
<keyword evidence="2" id="KW-0812">Transmembrane</keyword>
<organism evidence="3 4">
    <name type="scientific">Dimargaris cristalligena</name>
    <dbReference type="NCBI Taxonomy" id="215637"/>
    <lineage>
        <taxon>Eukaryota</taxon>
        <taxon>Fungi</taxon>
        <taxon>Fungi incertae sedis</taxon>
        <taxon>Zoopagomycota</taxon>
        <taxon>Kickxellomycotina</taxon>
        <taxon>Dimargaritomycetes</taxon>
        <taxon>Dimargaritales</taxon>
        <taxon>Dimargaritaceae</taxon>
        <taxon>Dimargaris</taxon>
    </lineage>
</organism>
<proteinExistence type="predicted"/>
<protein>
    <submittedName>
        <fullName evidence="3">Uncharacterized protein</fullName>
    </submittedName>
</protein>
<dbReference type="Proteomes" id="UP000268162">
    <property type="component" value="Unassembled WGS sequence"/>
</dbReference>
<evidence type="ECO:0000256" key="1">
    <source>
        <dbReference type="SAM" id="MobiDB-lite"/>
    </source>
</evidence>
<feature type="transmembrane region" description="Helical" evidence="2">
    <location>
        <begin position="327"/>
        <end position="344"/>
    </location>
</feature>
<evidence type="ECO:0000313" key="4">
    <source>
        <dbReference type="Proteomes" id="UP000268162"/>
    </source>
</evidence>